<name>A0A7E4VAQ8_PANRE</name>
<evidence type="ECO:0000313" key="1">
    <source>
        <dbReference type="Proteomes" id="UP000492821"/>
    </source>
</evidence>
<organism evidence="1 2">
    <name type="scientific">Panagrellus redivivus</name>
    <name type="common">Microworm</name>
    <dbReference type="NCBI Taxonomy" id="6233"/>
    <lineage>
        <taxon>Eukaryota</taxon>
        <taxon>Metazoa</taxon>
        <taxon>Ecdysozoa</taxon>
        <taxon>Nematoda</taxon>
        <taxon>Chromadorea</taxon>
        <taxon>Rhabditida</taxon>
        <taxon>Tylenchina</taxon>
        <taxon>Panagrolaimomorpha</taxon>
        <taxon>Panagrolaimoidea</taxon>
        <taxon>Panagrolaimidae</taxon>
        <taxon>Panagrellus</taxon>
    </lineage>
</organism>
<protein>
    <submittedName>
        <fullName evidence="2">Guanine nucleotide-binding protein G(S) subunit alpha</fullName>
    </submittedName>
</protein>
<dbReference type="AlphaFoldDB" id="A0A7E4VAQ8"/>
<reference evidence="1" key="1">
    <citation type="journal article" date="2013" name="Genetics">
        <title>The draft genome and transcriptome of Panagrellus redivivus are shaped by the harsh demands of a free-living lifestyle.</title>
        <authorList>
            <person name="Srinivasan J."/>
            <person name="Dillman A.R."/>
            <person name="Macchietto M.G."/>
            <person name="Heikkinen L."/>
            <person name="Lakso M."/>
            <person name="Fracchia K.M."/>
            <person name="Antoshechkin I."/>
            <person name="Mortazavi A."/>
            <person name="Wong G."/>
            <person name="Sternberg P.W."/>
        </authorList>
    </citation>
    <scope>NUCLEOTIDE SEQUENCE [LARGE SCALE GENOMIC DNA]</scope>
    <source>
        <strain evidence="1">MT8872</strain>
    </source>
</reference>
<reference evidence="2" key="2">
    <citation type="submission" date="2020-10" db="UniProtKB">
        <authorList>
            <consortium name="WormBaseParasite"/>
        </authorList>
    </citation>
    <scope>IDENTIFICATION</scope>
</reference>
<dbReference type="GO" id="GO:0007165">
    <property type="term" value="P:signal transduction"/>
    <property type="evidence" value="ECO:0007669"/>
    <property type="project" value="InterPro"/>
</dbReference>
<proteinExistence type="predicted"/>
<sequence length="343" mass="39579">MFRFLDERTLASVASMQTTEHSPHSKYSITRELERMLPAANDDDSCFVAVCGGNKAGKRTFFKQLEIVGKGRFQTEADRQQFATVVQRFVIDNMRRVVAALCNGFLVQYDNLSHLWDSDLQKRLLFFAYARTTFQKIAACYGSAFPQIVRNISGLDNWAPECLMECGRILSENYCPSLDDFLRVVPLEGGDRCEINWKGVKYDFFDYDMYHQTPPYNQYRSSKHRFVYIMDFGAPVTRLPDLFVELYKIIGHQTCPFDVFFNKTQILETRGRQEVYTMFGIQAAPNAHYFLSALVIREAWNAARSGKCLVRCTFSNLVLPSDGTLITDMFNCWTDPVNSEKFY</sequence>
<accession>A0A7E4VAQ8</accession>
<keyword evidence="1" id="KW-1185">Reference proteome</keyword>
<dbReference type="Gene3D" id="3.40.50.300">
    <property type="entry name" value="P-loop containing nucleotide triphosphate hydrolases"/>
    <property type="match status" value="1"/>
</dbReference>
<dbReference type="Proteomes" id="UP000492821">
    <property type="component" value="Unassembled WGS sequence"/>
</dbReference>
<dbReference type="WBParaSite" id="Pan_g18551.t2">
    <property type="protein sequence ID" value="Pan_g18551.t2"/>
    <property type="gene ID" value="Pan_g18551"/>
</dbReference>
<dbReference type="InterPro" id="IPR027417">
    <property type="entry name" value="P-loop_NTPase"/>
</dbReference>
<dbReference type="Gene3D" id="1.10.400.10">
    <property type="entry name" value="GI Alpha 1, domain 2-like"/>
    <property type="match status" value="1"/>
</dbReference>
<dbReference type="InterPro" id="IPR011025">
    <property type="entry name" value="GproteinA_insert"/>
</dbReference>
<evidence type="ECO:0000313" key="2">
    <source>
        <dbReference type="WBParaSite" id="Pan_g18551.t2"/>
    </source>
</evidence>